<organism evidence="2 3">
    <name type="scientific">Reinekea forsetii</name>
    <dbReference type="NCBI Taxonomy" id="1336806"/>
    <lineage>
        <taxon>Bacteria</taxon>
        <taxon>Pseudomonadati</taxon>
        <taxon>Pseudomonadota</taxon>
        <taxon>Gammaproteobacteria</taxon>
        <taxon>Oceanospirillales</taxon>
        <taxon>Saccharospirillaceae</taxon>
        <taxon>Reinekea</taxon>
    </lineage>
</organism>
<dbReference type="OrthoDB" id="6197976at2"/>
<sequence length="101" mass="11627">MIRQLKFSFNQRPAWQRFLMIGATLVLTATLFWIGLIVIFSLALVALAVAMVNRIKVKLTGRPLFAAPKHFHRYQSQFNQNRDIEGEVIEGEVIEKTDKQP</sequence>
<dbReference type="Proteomes" id="UP000229757">
    <property type="component" value="Chromosome"/>
</dbReference>
<protein>
    <submittedName>
        <fullName evidence="2">Uncharacterized protein</fullName>
    </submittedName>
</protein>
<proteinExistence type="predicted"/>
<dbReference type="RefSeq" id="WP_100257031.1">
    <property type="nucleotide sequence ID" value="NZ_CP011797.1"/>
</dbReference>
<keyword evidence="1" id="KW-0472">Membrane</keyword>
<feature type="transmembrane region" description="Helical" evidence="1">
    <location>
        <begin position="20"/>
        <end position="52"/>
    </location>
</feature>
<keyword evidence="3" id="KW-1185">Reference proteome</keyword>
<keyword evidence="1" id="KW-0812">Transmembrane</keyword>
<accession>A0A2K8KTT6</accession>
<evidence type="ECO:0000256" key="1">
    <source>
        <dbReference type="SAM" id="Phobius"/>
    </source>
</evidence>
<keyword evidence="1" id="KW-1133">Transmembrane helix</keyword>
<evidence type="ECO:0000313" key="2">
    <source>
        <dbReference type="EMBL" id="ATX76714.1"/>
    </source>
</evidence>
<gene>
    <name evidence="2" type="ORF">REIFOR_01569</name>
</gene>
<dbReference type="EMBL" id="CP011797">
    <property type="protein sequence ID" value="ATX76714.1"/>
    <property type="molecule type" value="Genomic_DNA"/>
</dbReference>
<evidence type="ECO:0000313" key="3">
    <source>
        <dbReference type="Proteomes" id="UP000229757"/>
    </source>
</evidence>
<name>A0A2K8KTT6_9GAMM</name>
<dbReference type="AlphaFoldDB" id="A0A2K8KTT6"/>
<dbReference type="KEGG" id="rfo:REIFOR_01569"/>
<reference evidence="2 3" key="1">
    <citation type="journal article" date="2017" name="Environ. Microbiol.">
        <title>Genomic and physiological analyses of 'Reinekea forsetii' reveal a versatile opportunistic lifestyle during spring algae blooms.</title>
        <authorList>
            <person name="Avci B."/>
            <person name="Hahnke R.L."/>
            <person name="Chafee M."/>
            <person name="Fischer T."/>
            <person name="Gruber-Vodicka H."/>
            <person name="Tegetmeyer H.E."/>
            <person name="Harder J."/>
            <person name="Fuchs B.M."/>
            <person name="Amann R.I."/>
            <person name="Teeling H."/>
        </authorList>
    </citation>
    <scope>NUCLEOTIDE SEQUENCE [LARGE SCALE GENOMIC DNA]</scope>
    <source>
        <strain evidence="2 3">Hel1_31_D35</strain>
    </source>
</reference>